<dbReference type="CDD" id="cd00840">
    <property type="entry name" value="MPP_Mre11_N"/>
    <property type="match status" value="1"/>
</dbReference>
<dbReference type="InterPro" id="IPR004843">
    <property type="entry name" value="Calcineurin-like_PHP"/>
</dbReference>
<reference evidence="3 4" key="1">
    <citation type="submission" date="2015-12" db="EMBL/GenBank/DDBJ databases">
        <authorList>
            <person name="Shamseldin A."/>
            <person name="Moawad H."/>
            <person name="Abd El-Rahim W.M."/>
            <person name="Sadowsky M.J."/>
        </authorList>
    </citation>
    <scope>NUCLEOTIDE SEQUENCE [LARGE SCALE GENOMIC DNA]</scope>
    <source>
        <strain evidence="3 4">JC234</strain>
    </source>
</reference>
<dbReference type="SUPFAM" id="SSF56300">
    <property type="entry name" value="Metallo-dependent phosphatases"/>
    <property type="match status" value="1"/>
</dbReference>
<dbReference type="RefSeq" id="WP_066178071.1">
    <property type="nucleotide sequence ID" value="NZ_LQZT01000012.1"/>
</dbReference>
<dbReference type="Gene3D" id="3.60.21.10">
    <property type="match status" value="1"/>
</dbReference>
<dbReference type="EMBL" id="LQZT01000012">
    <property type="protein sequence ID" value="OCW57812.1"/>
    <property type="molecule type" value="Genomic_DNA"/>
</dbReference>
<name>A0A1C1YWF8_9HYPH</name>
<keyword evidence="4" id="KW-1185">Reference proteome</keyword>
<dbReference type="AlphaFoldDB" id="A0A1C1YWF8"/>
<dbReference type="Pfam" id="PF00149">
    <property type="entry name" value="Metallophos"/>
    <property type="match status" value="1"/>
</dbReference>
<dbReference type="OrthoDB" id="9773856at2"/>
<accession>A0A1C1YWF8</accession>
<comment type="caution">
    <text evidence="3">The sequence shown here is derived from an EMBL/GenBank/DDBJ whole genome shotgun (WGS) entry which is preliminary data.</text>
</comment>
<dbReference type="Proteomes" id="UP000094795">
    <property type="component" value="Unassembled WGS sequence"/>
</dbReference>
<sequence>MAAFRFIHTADIHLDSPLRSLALRNPDLAELVGAATRQAFSAIIDLCIDEAVDALLIAGDLYDGDQTSMKTARFLADELDRLSRANISTFLIRGNHDALSRISRELVLPERVRLFGGRAEHVLIERGAGEKPVAIHGLSFAQPTAPESLLPKYRPAVADAINIGLMHTSLGGAEGHDVYAPCSPADLQATGFDYWALGHIHKRSQIVQPGSGAAIVMPGMPQGRDINESGTKSVTLVSIAENGTVSLEERPTSIAEFVRIRVEAAGLTEWSDLAGALSTALRAAREAAGSPELVVRLTVSGATPLAWRMRRDADLLRAEAESRAAQIGHVWIEKLEIDCTPERETGLPATDPLHELRALMETAVLASDSYEAALAAVAGNLQAQLPPDLRDLFGADEAATRARLAALARDGVDDVLSRLQATAGSETA</sequence>
<evidence type="ECO:0000256" key="1">
    <source>
        <dbReference type="ARBA" id="ARBA00022801"/>
    </source>
</evidence>
<evidence type="ECO:0000313" key="3">
    <source>
        <dbReference type="EMBL" id="OCW57812.1"/>
    </source>
</evidence>
<organism evidence="3 4">
    <name type="scientific">Hoeflea olei</name>
    <dbReference type="NCBI Taxonomy" id="1480615"/>
    <lineage>
        <taxon>Bacteria</taxon>
        <taxon>Pseudomonadati</taxon>
        <taxon>Pseudomonadota</taxon>
        <taxon>Alphaproteobacteria</taxon>
        <taxon>Hyphomicrobiales</taxon>
        <taxon>Rhizobiaceae</taxon>
        <taxon>Hoeflea</taxon>
    </lineage>
</organism>
<keyword evidence="1" id="KW-0378">Hydrolase</keyword>
<dbReference type="PANTHER" id="PTHR30337">
    <property type="entry name" value="COMPONENT OF ATP-DEPENDENT DSDNA EXONUCLEASE"/>
    <property type="match status" value="1"/>
</dbReference>
<gene>
    <name evidence="3" type="ORF">AWJ14_03175</name>
</gene>
<dbReference type="GO" id="GO:0016787">
    <property type="term" value="F:hydrolase activity"/>
    <property type="evidence" value="ECO:0007669"/>
    <property type="project" value="UniProtKB-KW"/>
</dbReference>
<dbReference type="PIRSF" id="PIRSF033091">
    <property type="entry name" value="Pesterase_YhaO"/>
    <property type="match status" value="1"/>
</dbReference>
<dbReference type="InterPro" id="IPR014576">
    <property type="entry name" value="Pesterase_YhaO"/>
</dbReference>
<feature type="domain" description="Calcineurin-like phosphoesterase" evidence="2">
    <location>
        <begin position="4"/>
        <end position="202"/>
    </location>
</feature>
<protein>
    <submittedName>
        <fullName evidence="3">Serine/threonine protein phosphatase</fullName>
    </submittedName>
</protein>
<evidence type="ECO:0000313" key="4">
    <source>
        <dbReference type="Proteomes" id="UP000094795"/>
    </source>
</evidence>
<proteinExistence type="predicted"/>
<dbReference type="PANTHER" id="PTHR30337:SF7">
    <property type="entry name" value="PHOSPHOESTERASE"/>
    <property type="match status" value="1"/>
</dbReference>
<evidence type="ECO:0000259" key="2">
    <source>
        <dbReference type="Pfam" id="PF00149"/>
    </source>
</evidence>
<dbReference type="InterPro" id="IPR041796">
    <property type="entry name" value="Mre11_N"/>
</dbReference>
<dbReference type="InterPro" id="IPR029052">
    <property type="entry name" value="Metallo-depent_PP-like"/>
</dbReference>
<dbReference type="STRING" id="1480615.AWJ14_03175"/>
<dbReference type="InterPro" id="IPR050535">
    <property type="entry name" value="DNA_Repair-Maintenance_Comp"/>
</dbReference>